<dbReference type="AlphaFoldDB" id="A0A3R5UDX0"/>
<evidence type="ECO:0000313" key="3">
    <source>
        <dbReference type="Proteomes" id="UP000286268"/>
    </source>
</evidence>
<dbReference type="PANTHER" id="PTHR37827:SF1">
    <property type="entry name" value="HNH DOMAIN-CONTAINING PROTEIN"/>
    <property type="match status" value="1"/>
</dbReference>
<proteinExistence type="predicted"/>
<dbReference type="InterPro" id="IPR002711">
    <property type="entry name" value="HNH"/>
</dbReference>
<dbReference type="PANTHER" id="PTHR37827">
    <property type="entry name" value="TUDOR DOMAIN-CONTAINING PROTEIN"/>
    <property type="match status" value="1"/>
</dbReference>
<reference evidence="2 3" key="1">
    <citation type="submission" date="2018-01" db="EMBL/GenBank/DDBJ databases">
        <title>Genome Sequencing and Assembly of Anaerobacter polyendosporus strain CT4.</title>
        <authorList>
            <person name="Tachaapaikoon C."/>
            <person name="Sutheeworapong S."/>
            <person name="Jenjaroenpun P."/>
            <person name="Wongsurawat T."/>
            <person name="Nookeaw I."/>
            <person name="Cheawchanlertfa P."/>
            <person name="Kosugi A."/>
            <person name="Cheevadhanarak S."/>
            <person name="Ratanakhanokchai K."/>
        </authorList>
    </citation>
    <scope>NUCLEOTIDE SEQUENCE [LARGE SCALE GENOMIC DNA]</scope>
    <source>
        <strain evidence="2 3">CT4</strain>
    </source>
</reference>
<dbReference type="OrthoDB" id="9802640at2"/>
<dbReference type="EMBL" id="CP025746">
    <property type="protein sequence ID" value="QAA31154.1"/>
    <property type="molecule type" value="Genomic_DNA"/>
</dbReference>
<dbReference type="GO" id="GO:0008270">
    <property type="term" value="F:zinc ion binding"/>
    <property type="evidence" value="ECO:0007669"/>
    <property type="project" value="InterPro"/>
</dbReference>
<dbReference type="Proteomes" id="UP000286268">
    <property type="component" value="Chromosome"/>
</dbReference>
<dbReference type="Gene3D" id="1.10.30.50">
    <property type="match status" value="1"/>
</dbReference>
<feature type="domain" description="HNH" evidence="1">
    <location>
        <begin position="8"/>
        <end position="48"/>
    </location>
</feature>
<keyword evidence="3" id="KW-1185">Reference proteome</keyword>
<sequence length="98" mass="11387">MHSEKYICDLCGREVSKITVHHLVPKEEGGKDLDTAMLCLPCHKQIHALYSNKELSVRLYTITRLKNDDKIKKYLKFITKHPGDSHISVKKSKDVRKR</sequence>
<evidence type="ECO:0000259" key="1">
    <source>
        <dbReference type="Pfam" id="PF01844"/>
    </source>
</evidence>
<dbReference type="KEGG" id="cmah:C1I91_05440"/>
<organism evidence="2 3">
    <name type="scientific">Clostridium manihotivorum</name>
    <dbReference type="NCBI Taxonomy" id="2320868"/>
    <lineage>
        <taxon>Bacteria</taxon>
        <taxon>Bacillati</taxon>
        <taxon>Bacillota</taxon>
        <taxon>Clostridia</taxon>
        <taxon>Eubacteriales</taxon>
        <taxon>Clostridiaceae</taxon>
        <taxon>Clostridium</taxon>
    </lineage>
</organism>
<gene>
    <name evidence="2" type="ORF">C1I91_05440</name>
</gene>
<evidence type="ECO:0000313" key="2">
    <source>
        <dbReference type="EMBL" id="QAA31154.1"/>
    </source>
</evidence>
<dbReference type="RefSeq" id="WP_128211855.1">
    <property type="nucleotide sequence ID" value="NZ_CP025746.1"/>
</dbReference>
<protein>
    <recommendedName>
        <fullName evidence="1">HNH domain-containing protein</fullName>
    </recommendedName>
</protein>
<name>A0A3R5UDX0_9CLOT</name>
<dbReference type="GO" id="GO:0004519">
    <property type="term" value="F:endonuclease activity"/>
    <property type="evidence" value="ECO:0007669"/>
    <property type="project" value="InterPro"/>
</dbReference>
<dbReference type="Pfam" id="PF01844">
    <property type="entry name" value="HNH"/>
    <property type="match status" value="1"/>
</dbReference>
<accession>A0A3R5UDX0</accession>
<dbReference type="GO" id="GO:0003676">
    <property type="term" value="F:nucleic acid binding"/>
    <property type="evidence" value="ECO:0007669"/>
    <property type="project" value="InterPro"/>
</dbReference>